<reference evidence="1" key="1">
    <citation type="submission" date="2020-05" db="EMBL/GenBank/DDBJ databases">
        <authorList>
            <person name="Chiriac C."/>
            <person name="Salcher M."/>
            <person name="Ghai R."/>
            <person name="Kavagutti S V."/>
        </authorList>
    </citation>
    <scope>NUCLEOTIDE SEQUENCE</scope>
</reference>
<accession>A0A6J7WGD2</accession>
<dbReference type="EMBL" id="LR798240">
    <property type="protein sequence ID" value="CAB5214277.1"/>
    <property type="molecule type" value="Genomic_DNA"/>
</dbReference>
<sequence>MILLNQQSLKDWAIKHKMPTPADAHYLGQVINNEIRAVVVYCGFYGKSCMIHVGSEGQHWATKSFLRAVFDYPFNKLKLKVIIGTVAGSNEKALKLDRHLGFKDVATIPDAHDEGDLVILEMRPHFCRWL</sequence>
<gene>
    <name evidence="1" type="ORF">UFOVP193_50</name>
</gene>
<dbReference type="Gene3D" id="3.40.630.30">
    <property type="match status" value="1"/>
</dbReference>
<protein>
    <submittedName>
        <fullName evidence="1">Uncharacterized protein</fullName>
    </submittedName>
</protein>
<dbReference type="SUPFAM" id="SSF55729">
    <property type="entry name" value="Acyl-CoA N-acyltransferases (Nat)"/>
    <property type="match status" value="1"/>
</dbReference>
<evidence type="ECO:0000313" key="1">
    <source>
        <dbReference type="EMBL" id="CAB5214277.1"/>
    </source>
</evidence>
<dbReference type="InterPro" id="IPR016181">
    <property type="entry name" value="Acyl_CoA_acyltransferase"/>
</dbReference>
<name>A0A6J7WGD2_9CAUD</name>
<organism evidence="1">
    <name type="scientific">uncultured Caudovirales phage</name>
    <dbReference type="NCBI Taxonomy" id="2100421"/>
    <lineage>
        <taxon>Viruses</taxon>
        <taxon>Duplodnaviria</taxon>
        <taxon>Heunggongvirae</taxon>
        <taxon>Uroviricota</taxon>
        <taxon>Caudoviricetes</taxon>
        <taxon>Peduoviridae</taxon>
        <taxon>Maltschvirus</taxon>
        <taxon>Maltschvirus maltsch</taxon>
    </lineage>
</organism>
<proteinExistence type="predicted"/>